<keyword evidence="1" id="KW-1133">Transmembrane helix</keyword>
<feature type="transmembrane region" description="Helical" evidence="1">
    <location>
        <begin position="297"/>
        <end position="316"/>
    </location>
</feature>
<dbReference type="EMBL" id="AZBU02000001">
    <property type="protein sequence ID" value="TMS35793.1"/>
    <property type="molecule type" value="Genomic_DNA"/>
</dbReference>
<evidence type="ECO:0008006" key="5">
    <source>
        <dbReference type="Google" id="ProtNLM"/>
    </source>
</evidence>
<dbReference type="Proteomes" id="UP000298663">
    <property type="component" value="Chromosome X"/>
</dbReference>
<dbReference type="OrthoDB" id="5815922at2759"/>
<name>A0A4V6I7X3_STECR</name>
<organism evidence="3 4">
    <name type="scientific">Steinernema carpocapsae</name>
    <name type="common">Entomopathogenic nematode</name>
    <dbReference type="NCBI Taxonomy" id="34508"/>
    <lineage>
        <taxon>Eukaryota</taxon>
        <taxon>Metazoa</taxon>
        <taxon>Ecdysozoa</taxon>
        <taxon>Nematoda</taxon>
        <taxon>Chromadorea</taxon>
        <taxon>Rhabditida</taxon>
        <taxon>Tylenchina</taxon>
        <taxon>Panagrolaimomorpha</taxon>
        <taxon>Strongyloidoidea</taxon>
        <taxon>Steinernematidae</taxon>
        <taxon>Steinernema</taxon>
    </lineage>
</organism>
<evidence type="ECO:0000313" key="3">
    <source>
        <dbReference type="EMBL" id="TMS35793.1"/>
    </source>
</evidence>
<gene>
    <name evidence="3" type="ORF">L596_003112</name>
</gene>
<accession>A0A4V6I7X3</accession>
<dbReference type="EMBL" id="CM016762">
    <property type="protein sequence ID" value="TMS35793.1"/>
    <property type="molecule type" value="Genomic_DNA"/>
</dbReference>
<evidence type="ECO:0000256" key="2">
    <source>
        <dbReference type="SAM" id="SignalP"/>
    </source>
</evidence>
<sequence length="317" mass="35981">MIYSTRRRIFGEMLANRSSVLYSLLLLVLVFFCTNAPINGESTSGYGCERIWRSRLNLGLNDGFQLRACCNFSSVYLRPFSDTSKWELEDDKFSFNFQAQNDFYSDVELFDCTNNKGLVSGYVESTPNVTCKQLQAQILNVPSDAIQLNRWFLVCNEHKSGCEACHLDVFCENEFSSSCADVYMQSSVSSITNDSMTLWIEMGRSFPFMKDTNIQITVRSQSRNAVVGRFQKTPQTLKKLHMNITDLQPDEWYLVSACLVISPPTRFLDNYGISFASPSKPLLCREGSHHTLFTKSATMSSFSFAIFAVAIFSFVYS</sequence>
<feature type="signal peptide" evidence="2">
    <location>
        <begin position="1"/>
        <end position="40"/>
    </location>
</feature>
<proteinExistence type="predicted"/>
<protein>
    <recommendedName>
        <fullName evidence="5">Fibronectin type-III domain-containing protein</fullName>
    </recommendedName>
</protein>
<keyword evidence="1" id="KW-0472">Membrane</keyword>
<reference evidence="3 4" key="1">
    <citation type="journal article" date="2015" name="Genome Biol.">
        <title>Comparative genomics of Steinernema reveals deeply conserved gene regulatory networks.</title>
        <authorList>
            <person name="Dillman A.R."/>
            <person name="Macchietto M."/>
            <person name="Porter C.F."/>
            <person name="Rogers A."/>
            <person name="Williams B."/>
            <person name="Antoshechkin I."/>
            <person name="Lee M.M."/>
            <person name="Goodwin Z."/>
            <person name="Lu X."/>
            <person name="Lewis E.E."/>
            <person name="Goodrich-Blair H."/>
            <person name="Stock S.P."/>
            <person name="Adams B.J."/>
            <person name="Sternberg P.W."/>
            <person name="Mortazavi A."/>
        </authorList>
    </citation>
    <scope>NUCLEOTIDE SEQUENCE [LARGE SCALE GENOMIC DNA]</scope>
    <source>
        <strain evidence="3 4">ALL</strain>
    </source>
</reference>
<keyword evidence="1" id="KW-0812">Transmembrane</keyword>
<keyword evidence="2" id="KW-0732">Signal</keyword>
<keyword evidence="4" id="KW-1185">Reference proteome</keyword>
<dbReference type="AlphaFoldDB" id="A0A4V6I7X3"/>
<evidence type="ECO:0000256" key="1">
    <source>
        <dbReference type="SAM" id="Phobius"/>
    </source>
</evidence>
<feature type="chain" id="PRO_5020223411" description="Fibronectin type-III domain-containing protein" evidence="2">
    <location>
        <begin position="41"/>
        <end position="317"/>
    </location>
</feature>
<reference evidence="3 4" key="2">
    <citation type="journal article" date="2019" name="G3 (Bethesda)">
        <title>Hybrid Assembly of the Genome of the Entomopathogenic Nematode Steinernema carpocapsae Identifies the X-Chromosome.</title>
        <authorList>
            <person name="Serra L."/>
            <person name="Macchietto M."/>
            <person name="Macias-Munoz A."/>
            <person name="McGill C.J."/>
            <person name="Rodriguez I.M."/>
            <person name="Rodriguez B."/>
            <person name="Murad R."/>
            <person name="Mortazavi A."/>
        </authorList>
    </citation>
    <scope>NUCLEOTIDE SEQUENCE [LARGE SCALE GENOMIC DNA]</scope>
    <source>
        <strain evidence="3 4">ALL</strain>
    </source>
</reference>
<evidence type="ECO:0000313" key="4">
    <source>
        <dbReference type="Proteomes" id="UP000298663"/>
    </source>
</evidence>
<comment type="caution">
    <text evidence="3">The sequence shown here is derived from an EMBL/GenBank/DDBJ whole genome shotgun (WGS) entry which is preliminary data.</text>
</comment>